<reference evidence="2" key="2">
    <citation type="submission" date="2016-11" db="EMBL/GenBank/DDBJ databases">
        <authorList>
            <person name="Jaros S."/>
            <person name="Januszkiewicz K."/>
            <person name="Wedrychowicz H."/>
        </authorList>
    </citation>
    <scope>NUCLEOTIDE SEQUENCE [LARGE SCALE GENOMIC DNA]</scope>
    <source>
        <strain evidence="2">DSM 19859</strain>
    </source>
</reference>
<dbReference type="Proteomes" id="UP000184240">
    <property type="component" value="Unassembled WGS sequence"/>
</dbReference>
<dbReference type="OrthoDB" id="1163349at2"/>
<reference evidence="1 4" key="3">
    <citation type="submission" date="2018-07" db="EMBL/GenBank/DDBJ databases">
        <title>Leeuwenhoekiella genomics.</title>
        <authorList>
            <person name="Tahon G."/>
            <person name="Willems A."/>
        </authorList>
    </citation>
    <scope>NUCLEOTIDE SEQUENCE [LARGE SCALE GENOMIC DNA]</scope>
    <source>
        <strain evidence="1 4">LMG 24856</strain>
    </source>
</reference>
<accession>A0A1M5VXG1</accession>
<name>A0A1M5VXG1_9FLAO</name>
<protein>
    <submittedName>
        <fullName evidence="2">Uncharacterized protein</fullName>
    </submittedName>
</protein>
<keyword evidence="4" id="KW-1185">Reference proteome</keyword>
<sequence length="125" mass="14414">MITIDKDTDKNTEILGTAISYLEDRGYENIKADTDGFESPKSYIRRGSEVSITPDIVAERDGEKHIFELSLKSKKPRLLKSKWLFLDTLSSMKNFKFKIFTTRGHYKFTDDTLNSINLDMTPVKI</sequence>
<organism evidence="2 3">
    <name type="scientific">Leeuwenhoekiella palythoae</name>
    <dbReference type="NCBI Taxonomy" id="573501"/>
    <lineage>
        <taxon>Bacteria</taxon>
        <taxon>Pseudomonadati</taxon>
        <taxon>Bacteroidota</taxon>
        <taxon>Flavobacteriia</taxon>
        <taxon>Flavobacteriales</taxon>
        <taxon>Flavobacteriaceae</taxon>
        <taxon>Leeuwenhoekiella</taxon>
    </lineage>
</organism>
<dbReference type="AlphaFoldDB" id="A0A1M5VXG1"/>
<evidence type="ECO:0000313" key="4">
    <source>
        <dbReference type="Proteomes" id="UP000290037"/>
    </source>
</evidence>
<dbReference type="Proteomes" id="UP000290037">
    <property type="component" value="Unassembled WGS sequence"/>
</dbReference>
<dbReference type="RefSeq" id="WP_072980949.1">
    <property type="nucleotide sequence ID" value="NZ_CAXPJH010000015.1"/>
</dbReference>
<gene>
    <name evidence="1" type="ORF">DSM01_248</name>
    <name evidence="2" type="ORF">SAMN04487999_0955</name>
</gene>
<evidence type="ECO:0000313" key="2">
    <source>
        <dbReference type="EMBL" id="SHH79926.1"/>
    </source>
</evidence>
<proteinExistence type="predicted"/>
<dbReference type="EMBL" id="FQXT01000002">
    <property type="protein sequence ID" value="SHH79926.1"/>
    <property type="molecule type" value="Genomic_DNA"/>
</dbReference>
<dbReference type="EMBL" id="QOVN01000001">
    <property type="protein sequence ID" value="RXG31111.1"/>
    <property type="molecule type" value="Genomic_DNA"/>
</dbReference>
<evidence type="ECO:0000313" key="1">
    <source>
        <dbReference type="EMBL" id="RXG31111.1"/>
    </source>
</evidence>
<dbReference type="STRING" id="573501.SAMN04487999_0955"/>
<evidence type="ECO:0000313" key="3">
    <source>
        <dbReference type="Proteomes" id="UP000184240"/>
    </source>
</evidence>
<reference evidence="3" key="1">
    <citation type="submission" date="2016-11" db="EMBL/GenBank/DDBJ databases">
        <authorList>
            <person name="Varghese N."/>
            <person name="Submissions S."/>
        </authorList>
    </citation>
    <scope>NUCLEOTIDE SEQUENCE [LARGE SCALE GENOMIC DNA]</scope>
    <source>
        <strain evidence="3">DSM 19859</strain>
    </source>
</reference>